<name>A0A6N7PY40_9BACT</name>
<organism evidence="1 2">
    <name type="scientific">Polyangium spumosum</name>
    <dbReference type="NCBI Taxonomy" id="889282"/>
    <lineage>
        <taxon>Bacteria</taxon>
        <taxon>Pseudomonadati</taxon>
        <taxon>Myxococcota</taxon>
        <taxon>Polyangia</taxon>
        <taxon>Polyangiales</taxon>
        <taxon>Polyangiaceae</taxon>
        <taxon>Polyangium</taxon>
    </lineage>
</organism>
<accession>A0A6N7PY40</accession>
<gene>
    <name evidence="1" type="ORF">GF068_26190</name>
</gene>
<dbReference type="OrthoDB" id="5493910at2"/>
<evidence type="ECO:0000313" key="2">
    <source>
        <dbReference type="Proteomes" id="UP000440224"/>
    </source>
</evidence>
<dbReference type="EMBL" id="WJIE01000007">
    <property type="protein sequence ID" value="MRG95380.1"/>
    <property type="molecule type" value="Genomic_DNA"/>
</dbReference>
<dbReference type="Proteomes" id="UP000440224">
    <property type="component" value="Unassembled WGS sequence"/>
</dbReference>
<comment type="caution">
    <text evidence="1">The sequence shown here is derived from an EMBL/GenBank/DDBJ whole genome shotgun (WGS) entry which is preliminary data.</text>
</comment>
<keyword evidence="2" id="KW-1185">Reference proteome</keyword>
<sequence>MADATTKELLGRLPPVVELRDIGLSFTLPRGKNLSRTWSRELRTELASRVRLRITQEALTLRCDPPIVIDALWPAKNMLFGGADVRFEDARIEAWVSPIDGPGEGLVDFTADAKKQIVELLAAGLRGTKMAQPGYDPMQDEAALATLEAIADNFRKTPSTGTSDVSAADLGDPAIEATLALRERFVHEQGGAGLEVEAGGSIHVEIKGSGDLASIAAEASNEARVRAANLQSITITSEAVTVVHGGAPLVELVEIRVDRGGGVALSRMRLRGALEEVSGLESLVRVVAGVVRFAGSEVPLDPGLALAAAGPASEATLVPGLVRRKIEDVLAEGVRKLVREHASSIPGLDLRDVLAV</sequence>
<evidence type="ECO:0000313" key="1">
    <source>
        <dbReference type="EMBL" id="MRG95380.1"/>
    </source>
</evidence>
<dbReference type="AlphaFoldDB" id="A0A6N7PY40"/>
<proteinExistence type="predicted"/>
<dbReference type="RefSeq" id="WP_153822174.1">
    <property type="nucleotide sequence ID" value="NZ_WJIE01000007.1"/>
</dbReference>
<reference evidence="1 2" key="1">
    <citation type="submission" date="2019-10" db="EMBL/GenBank/DDBJ databases">
        <title>A soil myxobacterium in the family Polyangiaceae.</title>
        <authorList>
            <person name="Li Y."/>
            <person name="Wang J."/>
        </authorList>
    </citation>
    <scope>NUCLEOTIDE SEQUENCE [LARGE SCALE GENOMIC DNA]</scope>
    <source>
        <strain evidence="1 2">DSM 14734</strain>
    </source>
</reference>
<protein>
    <submittedName>
        <fullName evidence="1">Uncharacterized protein</fullName>
    </submittedName>
</protein>